<evidence type="ECO:0000313" key="3">
    <source>
        <dbReference type="Proteomes" id="UP000566819"/>
    </source>
</evidence>
<feature type="transmembrane region" description="Helical" evidence="1">
    <location>
        <begin position="12"/>
        <end position="28"/>
    </location>
</feature>
<dbReference type="OrthoDB" id="529273at2759"/>
<gene>
    <name evidence="2" type="ORF">G7Y89_g15355</name>
</gene>
<dbReference type="AlphaFoldDB" id="A0A8H4VLK7"/>
<keyword evidence="1" id="KW-0472">Membrane</keyword>
<evidence type="ECO:0000313" key="2">
    <source>
        <dbReference type="EMBL" id="KAF4614383.1"/>
    </source>
</evidence>
<organism evidence="2 3">
    <name type="scientific">Cudoniella acicularis</name>
    <dbReference type="NCBI Taxonomy" id="354080"/>
    <lineage>
        <taxon>Eukaryota</taxon>
        <taxon>Fungi</taxon>
        <taxon>Dikarya</taxon>
        <taxon>Ascomycota</taxon>
        <taxon>Pezizomycotina</taxon>
        <taxon>Leotiomycetes</taxon>
        <taxon>Helotiales</taxon>
        <taxon>Tricladiaceae</taxon>
        <taxon>Cudoniella</taxon>
    </lineage>
</organism>
<protein>
    <submittedName>
        <fullName evidence="2">Uncharacterized protein</fullName>
    </submittedName>
</protein>
<comment type="caution">
    <text evidence="2">The sequence shown here is derived from an EMBL/GenBank/DDBJ whole genome shotgun (WGS) entry which is preliminary data.</text>
</comment>
<evidence type="ECO:0000256" key="1">
    <source>
        <dbReference type="SAM" id="Phobius"/>
    </source>
</evidence>
<dbReference type="EMBL" id="JAAMPI010002350">
    <property type="protein sequence ID" value="KAF4614383.1"/>
    <property type="molecule type" value="Genomic_DNA"/>
</dbReference>
<feature type="transmembrane region" description="Helical" evidence="1">
    <location>
        <begin position="48"/>
        <end position="67"/>
    </location>
</feature>
<keyword evidence="1" id="KW-0812">Transmembrane</keyword>
<name>A0A8H4VLK7_9HELO</name>
<reference evidence="2 3" key="1">
    <citation type="submission" date="2020-03" db="EMBL/GenBank/DDBJ databases">
        <title>Draft Genome Sequence of Cudoniella acicularis.</title>
        <authorList>
            <person name="Buettner E."/>
            <person name="Kellner H."/>
        </authorList>
    </citation>
    <scope>NUCLEOTIDE SEQUENCE [LARGE SCALE GENOMIC DNA]</scope>
    <source>
        <strain evidence="2 3">DSM 108380</strain>
    </source>
</reference>
<keyword evidence="3" id="KW-1185">Reference proteome</keyword>
<dbReference type="Proteomes" id="UP000566819">
    <property type="component" value="Unassembled WGS sequence"/>
</dbReference>
<keyword evidence="1" id="KW-1133">Transmembrane helix</keyword>
<proteinExistence type="predicted"/>
<sequence>MPESTPRKLLPILLMSITTLVSALLVLFRDRRDVGELNNFVEQNRATLGILVQILASLLGMCLVYAMCSALNFSTRLYLEEKDSVSLQTLGFWSGLVTPGLDLSLSKHMVITLIFWSTITRIPGALWAGALTPVFTPLLENSGDILVPTYPLSASLYWDGEFVRWNNGEIERLINCSKTTDERYQGWTGPFVSSCPDIDFISALQASAGFATTTSISTPWVHTNLISKDWSFIGRSYGVGSSPGLVDPPQNTSVSIYAYNYTEYGYFTNVTCLKNESSTYELVSIGEVGTTDTNISLWAANGTLPNSVPGSFESYPVATYNSETGLFAWSSVVSNKENLIAVAAPPGSWYEKWNKMQCSVDFQPRLFAVAANLTSKTVSVTPLPGFEDTTDIEPAGNLTANVMLSLDRLSRMGNNFDQSALGGPITFNVINVQRSNPDLTEQEADLRGLEDSISAVLDDLLVAFGAAETVLANASMPTPFSGSYIALRIGSDQYIFAIFSINVALLLSLVAEAGRTQFWKGLTKFNYADVKRVVVATSTGAMRLEGGTRVRYHDDSGIQLMEYGNGENKNEIHTRTRDTSR</sequence>
<accession>A0A8H4VLK7</accession>